<dbReference type="InParanoid" id="A0A3R7CHG1"/>
<dbReference type="Proteomes" id="UP000286415">
    <property type="component" value="Unassembled WGS sequence"/>
</dbReference>
<dbReference type="EMBL" id="NIRI02000042">
    <property type="protein sequence ID" value="KAG5452603.1"/>
    <property type="molecule type" value="Genomic_DNA"/>
</dbReference>
<proteinExistence type="predicted"/>
<comment type="caution">
    <text evidence="1">The sequence shown here is derived from an EMBL/GenBank/DDBJ whole genome shotgun (WGS) entry which is preliminary data.</text>
</comment>
<protein>
    <submittedName>
        <fullName evidence="1">Uncharacterized protein</fullName>
    </submittedName>
</protein>
<name>A0A3R7CHG1_CLOSI</name>
<organism evidence="1 2">
    <name type="scientific">Clonorchis sinensis</name>
    <name type="common">Chinese liver fluke</name>
    <dbReference type="NCBI Taxonomy" id="79923"/>
    <lineage>
        <taxon>Eukaryota</taxon>
        <taxon>Metazoa</taxon>
        <taxon>Spiralia</taxon>
        <taxon>Lophotrochozoa</taxon>
        <taxon>Platyhelminthes</taxon>
        <taxon>Trematoda</taxon>
        <taxon>Digenea</taxon>
        <taxon>Opisthorchiida</taxon>
        <taxon>Opisthorchiata</taxon>
        <taxon>Opisthorchiidae</taxon>
        <taxon>Clonorchis</taxon>
    </lineage>
</organism>
<sequence>MSPNWKGETGHGLSKNFQQPLKLTAHLYAYNSAYTGDSRGSQPNLSSMGFFLNCMCCAKSASCFSCYDIRDIAMHCIDITHKAAENPSTAHNRFCLSLG</sequence>
<evidence type="ECO:0000313" key="2">
    <source>
        <dbReference type="Proteomes" id="UP000286415"/>
    </source>
</evidence>
<reference evidence="1 2" key="2">
    <citation type="journal article" date="2021" name="Genomics">
        <title>High-quality reference genome for Clonorchis sinensis.</title>
        <authorList>
            <person name="Young N.D."/>
            <person name="Stroehlein A.J."/>
            <person name="Kinkar L."/>
            <person name="Wang T."/>
            <person name="Sohn W.M."/>
            <person name="Chang B.C.H."/>
            <person name="Kaur P."/>
            <person name="Weisz D."/>
            <person name="Dudchenko O."/>
            <person name="Aiden E.L."/>
            <person name="Korhonen P.K."/>
            <person name="Gasser R.B."/>
        </authorList>
    </citation>
    <scope>NUCLEOTIDE SEQUENCE [LARGE SCALE GENOMIC DNA]</scope>
    <source>
        <strain evidence="1">Cs-k2</strain>
    </source>
</reference>
<accession>A0A3R7CHG1</accession>
<gene>
    <name evidence="1" type="ORF">CSKR_100456</name>
</gene>
<evidence type="ECO:0000313" key="1">
    <source>
        <dbReference type="EMBL" id="KAG5452603.1"/>
    </source>
</evidence>
<keyword evidence="2" id="KW-1185">Reference proteome</keyword>
<reference evidence="1 2" key="1">
    <citation type="journal article" date="2018" name="Biotechnol. Adv.">
        <title>Improved genomic resources and new bioinformatic workflow for the carcinogenic parasite Clonorchis sinensis: Biotechnological implications.</title>
        <authorList>
            <person name="Wang D."/>
            <person name="Korhonen P.K."/>
            <person name="Gasser R.B."/>
            <person name="Young N.D."/>
        </authorList>
    </citation>
    <scope>NUCLEOTIDE SEQUENCE [LARGE SCALE GENOMIC DNA]</scope>
    <source>
        <strain evidence="1">Cs-k2</strain>
    </source>
</reference>
<dbReference type="AlphaFoldDB" id="A0A3R7CHG1"/>